<evidence type="ECO:0000256" key="1">
    <source>
        <dbReference type="SAM" id="MobiDB-lite"/>
    </source>
</evidence>
<proteinExistence type="predicted"/>
<name>A0A0B6Y9J4_9EUPU</name>
<evidence type="ECO:0000313" key="4">
    <source>
        <dbReference type="EMBL" id="CEK52849.1"/>
    </source>
</evidence>
<dbReference type="InterPro" id="IPR000782">
    <property type="entry name" value="FAS1_domain"/>
</dbReference>
<reference evidence="4" key="1">
    <citation type="submission" date="2014-12" db="EMBL/GenBank/DDBJ databases">
        <title>Insight into the proteome of Arion vulgaris.</title>
        <authorList>
            <person name="Aradska J."/>
            <person name="Bulat T."/>
            <person name="Smidak R."/>
            <person name="Sarate P."/>
            <person name="Gangsoo J."/>
            <person name="Sialana F."/>
            <person name="Bilban M."/>
            <person name="Lubec G."/>
        </authorList>
    </citation>
    <scope>NUCLEOTIDE SEQUENCE</scope>
    <source>
        <tissue evidence="4">Skin</tissue>
    </source>
</reference>
<dbReference type="EMBL" id="HACG01005984">
    <property type="protein sequence ID" value="CEK52849.1"/>
    <property type="molecule type" value="Transcribed_RNA"/>
</dbReference>
<keyword evidence="2" id="KW-1133">Transmembrane helix</keyword>
<feature type="domain" description="FAS1" evidence="3">
    <location>
        <begin position="1"/>
        <end position="42"/>
    </location>
</feature>
<feature type="transmembrane region" description="Helical" evidence="2">
    <location>
        <begin position="64"/>
        <end position="87"/>
    </location>
</feature>
<accession>A0A0B6Y9J4</accession>
<feature type="region of interest" description="Disordered" evidence="1">
    <location>
        <begin position="123"/>
        <end position="143"/>
    </location>
</feature>
<organism evidence="4">
    <name type="scientific">Arion vulgaris</name>
    <dbReference type="NCBI Taxonomy" id="1028688"/>
    <lineage>
        <taxon>Eukaryota</taxon>
        <taxon>Metazoa</taxon>
        <taxon>Spiralia</taxon>
        <taxon>Lophotrochozoa</taxon>
        <taxon>Mollusca</taxon>
        <taxon>Gastropoda</taxon>
        <taxon>Heterobranchia</taxon>
        <taxon>Euthyneura</taxon>
        <taxon>Panpulmonata</taxon>
        <taxon>Eupulmonata</taxon>
        <taxon>Stylommatophora</taxon>
        <taxon>Helicina</taxon>
        <taxon>Arionoidea</taxon>
        <taxon>Arionidae</taxon>
        <taxon>Arion</taxon>
    </lineage>
</organism>
<dbReference type="AlphaFoldDB" id="A0A0B6Y9J4"/>
<evidence type="ECO:0000259" key="3">
    <source>
        <dbReference type="PROSITE" id="PS50213"/>
    </source>
</evidence>
<dbReference type="PROSITE" id="PS50213">
    <property type="entry name" value="FAS1"/>
    <property type="match status" value="1"/>
</dbReference>
<evidence type="ECO:0000256" key="2">
    <source>
        <dbReference type="SAM" id="Phobius"/>
    </source>
</evidence>
<keyword evidence="2" id="KW-0812">Transmembrane</keyword>
<keyword evidence="2" id="KW-0472">Membrane</keyword>
<protein>
    <recommendedName>
        <fullName evidence="3">FAS1 domain-containing protein</fullName>
    </recommendedName>
</protein>
<feature type="non-terminal residue" evidence="4">
    <location>
        <position position="1"/>
    </location>
</feature>
<sequence>LNGQIINLTVNSKKQLFANDVRIVQVNINTPNGVIYLTEVPIMRSYEHGGVAASRNKGGSNSTVLITCVVVGVAVVLVALIVSVIYIKKHRKDFFKFFKPTQASSESNISFARLSAQEEEDDAFKASDNPRYDNPIFNDPDLL</sequence>
<gene>
    <name evidence="4" type="primary">ORF18241</name>
</gene>